<name>A0ABM8ICY7_9BACE</name>
<reference evidence="1 2" key="1">
    <citation type="submission" date="2023-04" db="EMBL/GenBank/DDBJ databases">
        <title>Draft genome sequence of acteroides sedimenti strain YN3PY1.</title>
        <authorList>
            <person name="Yoshida N."/>
        </authorList>
    </citation>
    <scope>NUCLEOTIDE SEQUENCE [LARGE SCALE GENOMIC DNA]</scope>
    <source>
        <strain evidence="1 2">YN3PY1</strain>
    </source>
</reference>
<protein>
    <submittedName>
        <fullName evidence="1">Uncharacterized protein</fullName>
    </submittedName>
</protein>
<organism evidence="1 2">
    <name type="scientific">Bacteroides sedimenti</name>
    <dbReference type="NCBI Taxonomy" id="2136147"/>
    <lineage>
        <taxon>Bacteria</taxon>
        <taxon>Pseudomonadati</taxon>
        <taxon>Bacteroidota</taxon>
        <taxon>Bacteroidia</taxon>
        <taxon>Bacteroidales</taxon>
        <taxon>Bacteroidaceae</taxon>
        <taxon>Bacteroides</taxon>
    </lineage>
</organism>
<gene>
    <name evidence="1" type="ORF">BSYN_20900</name>
</gene>
<dbReference type="Proteomes" id="UP001496674">
    <property type="component" value="Chromosome"/>
</dbReference>
<proteinExistence type="predicted"/>
<accession>A0ABM8ICY7</accession>
<evidence type="ECO:0000313" key="1">
    <source>
        <dbReference type="EMBL" id="BEG99825.1"/>
    </source>
</evidence>
<dbReference type="EMBL" id="AP028055">
    <property type="protein sequence ID" value="BEG99825.1"/>
    <property type="molecule type" value="Genomic_DNA"/>
</dbReference>
<sequence>MKEVLILKQMKCNSTVQLIKNSFRTGYKYKCSDIVFEFNRIFEILKIHPNKPIRGETIRDYFDADPCKIGKKRERGYLLNAPLL</sequence>
<evidence type="ECO:0000313" key="2">
    <source>
        <dbReference type="Proteomes" id="UP001496674"/>
    </source>
</evidence>
<keyword evidence="2" id="KW-1185">Reference proteome</keyword>